<gene>
    <name evidence="2" type="ORF">ACFQ5J_13420</name>
</gene>
<feature type="transmembrane region" description="Helical" evidence="1">
    <location>
        <begin position="36"/>
        <end position="57"/>
    </location>
</feature>
<keyword evidence="1" id="KW-1133">Transmembrane helix</keyword>
<dbReference type="Pfam" id="PF03729">
    <property type="entry name" value="DUF308"/>
    <property type="match status" value="2"/>
</dbReference>
<reference evidence="3" key="1">
    <citation type="journal article" date="2019" name="Int. J. Syst. Evol. Microbiol.">
        <title>The Global Catalogue of Microorganisms (GCM) 10K type strain sequencing project: providing services to taxonomists for standard genome sequencing and annotation.</title>
        <authorList>
            <consortium name="The Broad Institute Genomics Platform"/>
            <consortium name="The Broad Institute Genome Sequencing Center for Infectious Disease"/>
            <person name="Wu L."/>
            <person name="Ma J."/>
        </authorList>
    </citation>
    <scope>NUCLEOTIDE SEQUENCE [LARGE SCALE GENOMIC DNA]</scope>
    <source>
        <strain evidence="3">CCM 8903</strain>
    </source>
</reference>
<evidence type="ECO:0000256" key="1">
    <source>
        <dbReference type="SAM" id="Phobius"/>
    </source>
</evidence>
<feature type="transmembrane region" description="Helical" evidence="1">
    <location>
        <begin position="12"/>
        <end position="30"/>
    </location>
</feature>
<keyword evidence="1" id="KW-0812">Transmembrane</keyword>
<evidence type="ECO:0000313" key="3">
    <source>
        <dbReference type="Proteomes" id="UP001597252"/>
    </source>
</evidence>
<accession>A0ABW4ECN3</accession>
<protein>
    <submittedName>
        <fullName evidence="2">DUF308 domain-containing protein</fullName>
    </submittedName>
</protein>
<name>A0ABW4ECN3_9LACO</name>
<keyword evidence="1" id="KW-0472">Membrane</keyword>
<evidence type="ECO:0000313" key="2">
    <source>
        <dbReference type="EMBL" id="MFD1486225.1"/>
    </source>
</evidence>
<feature type="transmembrane region" description="Helical" evidence="1">
    <location>
        <begin position="93"/>
        <end position="112"/>
    </location>
</feature>
<sequence>MHTKVTRVFKNVLVRSLSLLLVGLWFLLLPQTVYTVVKWVLVAGLLVMAAPALIQGLKARHAATTRNWALTRGLALLVAALLVAALLRPVMSLLPVTIGIFVILFGLNKIATAKADKQYVNVSAVPQILYGVIVIIAGGILLFNPFHAIMVLVQVTGGMMLVMAVMEVVTAVRAPKA</sequence>
<dbReference type="InterPro" id="IPR005325">
    <property type="entry name" value="DUF308_memb"/>
</dbReference>
<comment type="caution">
    <text evidence="2">The sequence shown here is derived from an EMBL/GenBank/DDBJ whole genome shotgun (WGS) entry which is preliminary data.</text>
</comment>
<dbReference type="RefSeq" id="WP_125752474.1">
    <property type="nucleotide sequence ID" value="NZ_JBHTON010000054.1"/>
</dbReference>
<organism evidence="2 3">
    <name type="scientific">Lacticaseibacillus baoqingensis</name>
    <dbReference type="NCBI Taxonomy" id="2486013"/>
    <lineage>
        <taxon>Bacteria</taxon>
        <taxon>Bacillati</taxon>
        <taxon>Bacillota</taxon>
        <taxon>Bacilli</taxon>
        <taxon>Lactobacillales</taxon>
        <taxon>Lactobacillaceae</taxon>
        <taxon>Lacticaseibacillus</taxon>
    </lineage>
</organism>
<dbReference type="EMBL" id="JBHTON010000054">
    <property type="protein sequence ID" value="MFD1486225.1"/>
    <property type="molecule type" value="Genomic_DNA"/>
</dbReference>
<feature type="transmembrane region" description="Helical" evidence="1">
    <location>
        <begin position="149"/>
        <end position="172"/>
    </location>
</feature>
<feature type="transmembrane region" description="Helical" evidence="1">
    <location>
        <begin position="124"/>
        <end position="143"/>
    </location>
</feature>
<proteinExistence type="predicted"/>
<dbReference type="Proteomes" id="UP001597252">
    <property type="component" value="Unassembled WGS sequence"/>
</dbReference>
<feature type="transmembrane region" description="Helical" evidence="1">
    <location>
        <begin position="69"/>
        <end position="87"/>
    </location>
</feature>
<keyword evidence="3" id="KW-1185">Reference proteome</keyword>